<feature type="non-terminal residue" evidence="2">
    <location>
        <position position="77"/>
    </location>
</feature>
<evidence type="ECO:0000313" key="2">
    <source>
        <dbReference type="EMBL" id="KAJ4826646.1"/>
    </source>
</evidence>
<sequence>MGQNISTLRNIESKGEKYSPGNQQPISLPMELIIEILNRLSKGEKYSPGNQQPISLPMELIVEILNCVAVKDLLRFK</sequence>
<comment type="caution">
    <text evidence="2">The sequence shown here is derived from an EMBL/GenBank/DDBJ whole genome shotgun (WGS) entry which is preliminary data.</text>
</comment>
<feature type="region of interest" description="Disordered" evidence="1">
    <location>
        <begin position="1"/>
        <end position="24"/>
    </location>
</feature>
<dbReference type="AlphaFoldDB" id="A0A9Q0F8A6"/>
<reference evidence="2" key="1">
    <citation type="submission" date="2022-02" db="EMBL/GenBank/DDBJ databases">
        <authorList>
            <person name="Henning P.M."/>
            <person name="McCubbin A.G."/>
            <person name="Shore J.S."/>
        </authorList>
    </citation>
    <scope>NUCLEOTIDE SEQUENCE</scope>
    <source>
        <strain evidence="2">F60SS</strain>
        <tissue evidence="2">Leaves</tissue>
    </source>
</reference>
<reference evidence="2" key="2">
    <citation type="journal article" date="2023" name="Plants (Basel)">
        <title>Annotation of the Turnera subulata (Passifloraceae) Draft Genome Reveals the S-Locus Evolved after the Divergence of Turneroideae from Passifloroideae in a Stepwise Manner.</title>
        <authorList>
            <person name="Henning P.M."/>
            <person name="Roalson E.H."/>
            <person name="Mir W."/>
            <person name="McCubbin A.G."/>
            <person name="Shore J.S."/>
        </authorList>
    </citation>
    <scope>NUCLEOTIDE SEQUENCE</scope>
    <source>
        <strain evidence="2">F60SS</strain>
    </source>
</reference>
<accession>A0A9Q0F8A6</accession>
<evidence type="ECO:0000313" key="3">
    <source>
        <dbReference type="Proteomes" id="UP001141552"/>
    </source>
</evidence>
<name>A0A9Q0F8A6_9ROSI</name>
<dbReference type="Proteomes" id="UP001141552">
    <property type="component" value="Unassembled WGS sequence"/>
</dbReference>
<keyword evidence="3" id="KW-1185">Reference proteome</keyword>
<protein>
    <recommendedName>
        <fullName evidence="4">F-box domain-containing protein</fullName>
    </recommendedName>
</protein>
<gene>
    <name evidence="2" type="ORF">Tsubulata_042171</name>
</gene>
<evidence type="ECO:0000256" key="1">
    <source>
        <dbReference type="SAM" id="MobiDB-lite"/>
    </source>
</evidence>
<dbReference type="EMBL" id="JAKUCV010006611">
    <property type="protein sequence ID" value="KAJ4826646.1"/>
    <property type="molecule type" value="Genomic_DNA"/>
</dbReference>
<organism evidence="2 3">
    <name type="scientific">Turnera subulata</name>
    <dbReference type="NCBI Taxonomy" id="218843"/>
    <lineage>
        <taxon>Eukaryota</taxon>
        <taxon>Viridiplantae</taxon>
        <taxon>Streptophyta</taxon>
        <taxon>Embryophyta</taxon>
        <taxon>Tracheophyta</taxon>
        <taxon>Spermatophyta</taxon>
        <taxon>Magnoliopsida</taxon>
        <taxon>eudicotyledons</taxon>
        <taxon>Gunneridae</taxon>
        <taxon>Pentapetalae</taxon>
        <taxon>rosids</taxon>
        <taxon>fabids</taxon>
        <taxon>Malpighiales</taxon>
        <taxon>Passifloraceae</taxon>
        <taxon>Turnera</taxon>
    </lineage>
</organism>
<proteinExistence type="predicted"/>
<dbReference type="OrthoDB" id="5554140at2759"/>
<feature type="compositionally biased region" description="Polar residues" evidence="1">
    <location>
        <begin position="1"/>
        <end position="10"/>
    </location>
</feature>
<evidence type="ECO:0008006" key="4">
    <source>
        <dbReference type="Google" id="ProtNLM"/>
    </source>
</evidence>